<name>A0A226E1I1_FOLCA</name>
<evidence type="ECO:0000259" key="3">
    <source>
        <dbReference type="PROSITE" id="PS50118"/>
    </source>
</evidence>
<dbReference type="AlphaFoldDB" id="A0A226E1I1"/>
<dbReference type="Gene3D" id="1.10.30.10">
    <property type="entry name" value="High mobility group box domain"/>
    <property type="match status" value="2"/>
</dbReference>
<dbReference type="EMBL" id="LNIX01000009">
    <property type="protein sequence ID" value="OXA50326.1"/>
    <property type="molecule type" value="Genomic_DNA"/>
</dbReference>
<evidence type="ECO:0000313" key="4">
    <source>
        <dbReference type="EMBL" id="OXA50326.1"/>
    </source>
</evidence>
<organism evidence="4 5">
    <name type="scientific">Folsomia candida</name>
    <name type="common">Springtail</name>
    <dbReference type="NCBI Taxonomy" id="158441"/>
    <lineage>
        <taxon>Eukaryota</taxon>
        <taxon>Metazoa</taxon>
        <taxon>Ecdysozoa</taxon>
        <taxon>Arthropoda</taxon>
        <taxon>Hexapoda</taxon>
        <taxon>Collembola</taxon>
        <taxon>Entomobryomorpha</taxon>
        <taxon>Isotomoidea</taxon>
        <taxon>Isotomidae</taxon>
        <taxon>Proisotominae</taxon>
        <taxon>Folsomia</taxon>
    </lineage>
</organism>
<feature type="region of interest" description="Disordered" evidence="2">
    <location>
        <begin position="209"/>
        <end position="235"/>
    </location>
</feature>
<feature type="compositionally biased region" description="Acidic residues" evidence="2">
    <location>
        <begin position="220"/>
        <end position="235"/>
    </location>
</feature>
<dbReference type="CDD" id="cd00084">
    <property type="entry name" value="HMG-box_SF"/>
    <property type="match status" value="2"/>
</dbReference>
<keyword evidence="5" id="KW-1185">Reference proteome</keyword>
<dbReference type="GO" id="GO:0003677">
    <property type="term" value="F:DNA binding"/>
    <property type="evidence" value="ECO:0007669"/>
    <property type="project" value="UniProtKB-UniRule"/>
</dbReference>
<dbReference type="GO" id="GO:0005634">
    <property type="term" value="C:nucleus"/>
    <property type="evidence" value="ECO:0007669"/>
    <property type="project" value="UniProtKB-UniRule"/>
</dbReference>
<proteinExistence type="predicted"/>
<keyword evidence="1" id="KW-0238">DNA-binding</keyword>
<dbReference type="InterPro" id="IPR036910">
    <property type="entry name" value="HMG_box_dom_sf"/>
</dbReference>
<feature type="region of interest" description="Disordered" evidence="2">
    <location>
        <begin position="1"/>
        <end position="34"/>
    </location>
</feature>
<dbReference type="OrthoDB" id="498543at2759"/>
<dbReference type="InterPro" id="IPR009071">
    <property type="entry name" value="HMG_box_dom"/>
</dbReference>
<evidence type="ECO:0000256" key="1">
    <source>
        <dbReference type="PROSITE-ProRule" id="PRU00267"/>
    </source>
</evidence>
<protein>
    <recommendedName>
        <fullName evidence="3">HMG box domain-containing protein</fullName>
    </recommendedName>
</protein>
<comment type="caution">
    <text evidence="4">The sequence shown here is derived from an EMBL/GenBank/DDBJ whole genome shotgun (WGS) entry which is preliminary data.</text>
</comment>
<gene>
    <name evidence="4" type="ORF">Fcan01_15157</name>
</gene>
<evidence type="ECO:0000256" key="2">
    <source>
        <dbReference type="SAM" id="MobiDB-lite"/>
    </source>
</evidence>
<evidence type="ECO:0000313" key="5">
    <source>
        <dbReference type="Proteomes" id="UP000198287"/>
    </source>
</evidence>
<keyword evidence="1" id="KW-0539">Nucleus</keyword>
<feature type="domain" description="HMG box" evidence="3">
    <location>
        <begin position="27"/>
        <end position="90"/>
    </location>
</feature>
<feature type="compositionally biased region" description="Basic residues" evidence="2">
    <location>
        <begin position="1"/>
        <end position="13"/>
    </location>
</feature>
<reference evidence="4 5" key="1">
    <citation type="submission" date="2015-12" db="EMBL/GenBank/DDBJ databases">
        <title>The genome of Folsomia candida.</title>
        <authorList>
            <person name="Faddeeva A."/>
            <person name="Derks M.F."/>
            <person name="Anvar Y."/>
            <person name="Smit S."/>
            <person name="Van Straalen N."/>
            <person name="Roelofs D."/>
        </authorList>
    </citation>
    <scope>NUCLEOTIDE SEQUENCE [LARGE SCALE GENOMIC DNA]</scope>
    <source>
        <strain evidence="4 5">VU population</strain>
        <tissue evidence="4">Whole body</tissue>
    </source>
</reference>
<sequence>MPRARRNLRKRPRGNAAGIRRTLPKRPPRPTSGFNLFVREQRRVTGQTGPNGFRAAAQAWNHLTANEKNNWARRNAPERLNRKRAVQRWVDHEKATRRPPTAYSLFLKDLWKQEERTLAAMDFQAAARYASNRWVALDAATRAIYTNRRLPAGPAPQIAAIVPVVNPPAAVMDMINDAAGVPGGQNLQVGEEVEMNVADLAGIVAAAGIGADPLGGGGNDDGDDDEEGENWEDAA</sequence>
<dbReference type="SUPFAM" id="SSF47095">
    <property type="entry name" value="HMG-box"/>
    <property type="match status" value="2"/>
</dbReference>
<dbReference type="Proteomes" id="UP000198287">
    <property type="component" value="Unassembled WGS sequence"/>
</dbReference>
<dbReference type="PROSITE" id="PS50118">
    <property type="entry name" value="HMG_BOX_2"/>
    <property type="match status" value="1"/>
</dbReference>
<accession>A0A226E1I1</accession>
<feature type="DNA-binding region" description="HMG box" evidence="1">
    <location>
        <begin position="27"/>
        <end position="90"/>
    </location>
</feature>